<organism evidence="2 3">
    <name type="scientific">Nelumbo nucifera</name>
    <name type="common">Sacred lotus</name>
    <dbReference type="NCBI Taxonomy" id="4432"/>
    <lineage>
        <taxon>Eukaryota</taxon>
        <taxon>Viridiplantae</taxon>
        <taxon>Streptophyta</taxon>
        <taxon>Embryophyta</taxon>
        <taxon>Tracheophyta</taxon>
        <taxon>Spermatophyta</taxon>
        <taxon>Magnoliopsida</taxon>
        <taxon>Proteales</taxon>
        <taxon>Nelumbonaceae</taxon>
        <taxon>Nelumbo</taxon>
    </lineage>
</organism>
<proteinExistence type="predicted"/>
<protein>
    <submittedName>
        <fullName evidence="2">Uncharacterized protein</fullName>
    </submittedName>
</protein>
<name>A0A822X9W8_NELNU</name>
<sequence>MKVKIGEWIYLYLDLPHLARRRELDLGSDLSLGSLSASDEAEIRGCTEISHYAEGSDSHAPYSLSHASFSPNPQAVEPLDSHENSSFACPDYSSLPSYPSVPQATQSDVDC</sequence>
<comment type="caution">
    <text evidence="2">The sequence shown here is derived from an EMBL/GenBank/DDBJ whole genome shotgun (WGS) entry which is preliminary data.</text>
</comment>
<evidence type="ECO:0000313" key="2">
    <source>
        <dbReference type="EMBL" id="DAD18254.1"/>
    </source>
</evidence>
<accession>A0A822X9W8</accession>
<keyword evidence="3" id="KW-1185">Reference proteome</keyword>
<gene>
    <name evidence="2" type="ORF">HUJ06_019717</name>
</gene>
<evidence type="ECO:0000313" key="3">
    <source>
        <dbReference type="Proteomes" id="UP000607653"/>
    </source>
</evidence>
<dbReference type="EMBL" id="DUZY01000001">
    <property type="protein sequence ID" value="DAD18254.1"/>
    <property type="molecule type" value="Genomic_DNA"/>
</dbReference>
<dbReference type="AlphaFoldDB" id="A0A822X9W8"/>
<feature type="region of interest" description="Disordered" evidence="1">
    <location>
        <begin position="57"/>
        <end position="111"/>
    </location>
</feature>
<feature type="compositionally biased region" description="Polar residues" evidence="1">
    <location>
        <begin position="94"/>
        <end position="111"/>
    </location>
</feature>
<reference evidence="2 3" key="1">
    <citation type="journal article" date="2020" name="Mol. Biol. Evol.">
        <title>Distinct Expression and Methylation Patterns for Genes with Different Fates following a Single Whole-Genome Duplication in Flowering Plants.</title>
        <authorList>
            <person name="Shi T."/>
            <person name="Rahmani R.S."/>
            <person name="Gugger P.F."/>
            <person name="Wang M."/>
            <person name="Li H."/>
            <person name="Zhang Y."/>
            <person name="Li Z."/>
            <person name="Wang Q."/>
            <person name="Van de Peer Y."/>
            <person name="Marchal K."/>
            <person name="Chen J."/>
        </authorList>
    </citation>
    <scope>NUCLEOTIDE SEQUENCE [LARGE SCALE GENOMIC DNA]</scope>
    <source>
        <tissue evidence="2">Leaf</tissue>
    </source>
</reference>
<evidence type="ECO:0000256" key="1">
    <source>
        <dbReference type="SAM" id="MobiDB-lite"/>
    </source>
</evidence>
<dbReference type="Proteomes" id="UP000607653">
    <property type="component" value="Unassembled WGS sequence"/>
</dbReference>